<evidence type="ECO:0000313" key="1">
    <source>
        <dbReference type="EMBL" id="MDV3662824.1"/>
    </source>
</evidence>
<dbReference type="Proteomes" id="UP001189000">
    <property type="component" value="Unassembled WGS sequence"/>
</dbReference>
<protein>
    <submittedName>
        <fullName evidence="1">Glycosyltransferase</fullName>
    </submittedName>
</protein>
<name>A0AAE4NYT5_9FLAO</name>
<organism evidence="1 2">
    <name type="scientific">Elizabethkingia anophelis</name>
    <dbReference type="NCBI Taxonomy" id="1117645"/>
    <lineage>
        <taxon>Bacteria</taxon>
        <taxon>Pseudomonadati</taxon>
        <taxon>Bacteroidota</taxon>
        <taxon>Flavobacteriia</taxon>
        <taxon>Flavobacteriales</taxon>
        <taxon>Weeksellaceae</taxon>
        <taxon>Elizabethkingia</taxon>
    </lineage>
</organism>
<proteinExistence type="predicted"/>
<sequence length="219" mass="24583">MKKSTLFLAFFITTVITNAQKLSHTPMEINTSSELASIMKKPKILELNRSMRNLWNAHMYWTLITVDAYYNDPKGLNAKLDRLLQNQKDIGAAIVPYYGQAAGDQLAKLLTEHIQLAVPVLKAAKENNKEALDKAVKDWYANAKDIGSFLASANPKNWTTKETQGALEMHITHTIAYSVSILKGDYTQSFGGFEEALHHMVHLADILTEGITKQFPDKF</sequence>
<reference evidence="1" key="1">
    <citation type="submission" date="2023-02" db="EMBL/GenBank/DDBJ databases">
        <title>Elizabethkingia anophelis draft genomes.</title>
        <authorList>
            <person name="Nicholson A.C."/>
            <person name="Whitney A.M."/>
            <person name="Humrighouse B.W."/>
            <person name="Villarma A."/>
            <person name="Bell M."/>
            <person name="Mcquiston J."/>
        </authorList>
    </citation>
    <scope>NUCLEOTIDE SEQUENCE</scope>
    <source>
        <strain evidence="1">B4955</strain>
    </source>
</reference>
<accession>A0AAE4NYT5</accession>
<comment type="caution">
    <text evidence="1">The sequence shown here is derived from an EMBL/GenBank/DDBJ whole genome shotgun (WGS) entry which is preliminary data.</text>
</comment>
<dbReference type="EMBL" id="NWGY01000002">
    <property type="protein sequence ID" value="MDV3662824.1"/>
    <property type="molecule type" value="Genomic_DNA"/>
</dbReference>
<evidence type="ECO:0000313" key="2">
    <source>
        <dbReference type="Proteomes" id="UP001189000"/>
    </source>
</evidence>
<gene>
    <name evidence="1" type="ORF">CMU51_01980</name>
</gene>
<dbReference type="AlphaFoldDB" id="A0AAE4NYT5"/>